<gene>
    <name evidence="2" type="ORF">CLW00_102173</name>
</gene>
<accession>A0A2T0WSP3</accession>
<dbReference type="EMBL" id="PVTR01000002">
    <property type="protein sequence ID" value="PRY89697.1"/>
    <property type="molecule type" value="Genomic_DNA"/>
</dbReference>
<evidence type="ECO:0000313" key="2">
    <source>
        <dbReference type="EMBL" id="PRY89697.1"/>
    </source>
</evidence>
<name>A0A2T0WSP3_9BACT</name>
<keyword evidence="1" id="KW-0812">Transmembrane</keyword>
<feature type="transmembrane region" description="Helical" evidence="1">
    <location>
        <begin position="95"/>
        <end position="114"/>
    </location>
</feature>
<evidence type="ECO:0000313" key="3">
    <source>
        <dbReference type="Proteomes" id="UP000238157"/>
    </source>
</evidence>
<keyword evidence="1" id="KW-0472">Membrane</keyword>
<protein>
    <submittedName>
        <fullName evidence="2">Uncharacterized protein</fullName>
    </submittedName>
</protein>
<sequence>MPFLPFQSEILVSSLKKEEVLLRLDKVTRNVNFLDLEARKSDGYKFNGVISPDAFRVSLVIDKADSFLPLIKGNIEDSGNGSILFLEYRLFPSSVFFLVFWSLVTLGLFFFFGLTAEKPLYALISLAIGLVNYLFAWSYFKKKTKISQQIFHRLLQ</sequence>
<dbReference type="RefSeq" id="WP_106132395.1">
    <property type="nucleotide sequence ID" value="NZ_PVTR01000002.1"/>
</dbReference>
<dbReference type="OrthoDB" id="980906at2"/>
<keyword evidence="1" id="KW-1133">Transmembrane helix</keyword>
<keyword evidence="3" id="KW-1185">Reference proteome</keyword>
<dbReference type="Proteomes" id="UP000238157">
    <property type="component" value="Unassembled WGS sequence"/>
</dbReference>
<dbReference type="AlphaFoldDB" id="A0A2T0WSP3"/>
<organism evidence="2 3">
    <name type="scientific">Mongoliibacter ruber</name>
    <dbReference type="NCBI Taxonomy" id="1750599"/>
    <lineage>
        <taxon>Bacteria</taxon>
        <taxon>Pseudomonadati</taxon>
        <taxon>Bacteroidota</taxon>
        <taxon>Cytophagia</taxon>
        <taxon>Cytophagales</taxon>
        <taxon>Cyclobacteriaceae</taxon>
        <taxon>Mongoliibacter</taxon>
    </lineage>
</organism>
<reference evidence="2 3" key="1">
    <citation type="submission" date="2018-03" db="EMBL/GenBank/DDBJ databases">
        <title>Genomic Encyclopedia of Archaeal and Bacterial Type Strains, Phase II (KMG-II): from individual species to whole genera.</title>
        <authorList>
            <person name="Goeker M."/>
        </authorList>
    </citation>
    <scope>NUCLEOTIDE SEQUENCE [LARGE SCALE GENOMIC DNA]</scope>
    <source>
        <strain evidence="2 3">DSM 27929</strain>
    </source>
</reference>
<feature type="transmembrane region" description="Helical" evidence="1">
    <location>
        <begin position="120"/>
        <end position="140"/>
    </location>
</feature>
<evidence type="ECO:0000256" key="1">
    <source>
        <dbReference type="SAM" id="Phobius"/>
    </source>
</evidence>
<proteinExistence type="predicted"/>
<comment type="caution">
    <text evidence="2">The sequence shown here is derived from an EMBL/GenBank/DDBJ whole genome shotgun (WGS) entry which is preliminary data.</text>
</comment>